<keyword evidence="2" id="KW-0479">Metal-binding</keyword>
<evidence type="ECO:0000256" key="8">
    <source>
        <dbReference type="ARBA" id="ARBA00023242"/>
    </source>
</evidence>
<keyword evidence="6" id="KW-0805">Transcription regulation</keyword>
<feature type="region of interest" description="Disordered" evidence="10">
    <location>
        <begin position="99"/>
        <end position="144"/>
    </location>
</feature>
<dbReference type="InterPro" id="IPR013087">
    <property type="entry name" value="Znf_C2H2_type"/>
</dbReference>
<keyword evidence="8" id="KW-0539">Nucleus</keyword>
<evidence type="ECO:0000256" key="4">
    <source>
        <dbReference type="ARBA" id="ARBA00022771"/>
    </source>
</evidence>
<dbReference type="PROSITE" id="PS50157">
    <property type="entry name" value="ZINC_FINGER_C2H2_2"/>
    <property type="match status" value="2"/>
</dbReference>
<evidence type="ECO:0000313" key="13">
    <source>
        <dbReference type="Proteomes" id="UP000193560"/>
    </source>
</evidence>
<evidence type="ECO:0000256" key="3">
    <source>
        <dbReference type="ARBA" id="ARBA00022737"/>
    </source>
</evidence>
<dbReference type="FunFam" id="3.30.160.60:FF:002343">
    <property type="entry name" value="Zinc finger protein 33A"/>
    <property type="match status" value="1"/>
</dbReference>
<evidence type="ECO:0000313" key="12">
    <source>
        <dbReference type="EMBL" id="ORZ06671.1"/>
    </source>
</evidence>
<reference evidence="12 13" key="1">
    <citation type="submission" date="2016-07" db="EMBL/GenBank/DDBJ databases">
        <title>Pervasive Adenine N6-methylation of Active Genes in Fungi.</title>
        <authorList>
            <consortium name="DOE Joint Genome Institute"/>
            <person name="Mondo S.J."/>
            <person name="Dannebaum R.O."/>
            <person name="Kuo R.C."/>
            <person name="Labutti K."/>
            <person name="Haridas S."/>
            <person name="Kuo A."/>
            <person name="Salamov A."/>
            <person name="Ahrendt S.R."/>
            <person name="Lipzen A."/>
            <person name="Sullivan W."/>
            <person name="Andreopoulos W.B."/>
            <person name="Clum A."/>
            <person name="Lindquist E."/>
            <person name="Daum C."/>
            <person name="Ramamoorthy G.K."/>
            <person name="Gryganskyi A."/>
            <person name="Culley D."/>
            <person name="Magnuson J.K."/>
            <person name="James T.Y."/>
            <person name="O'Malley M.A."/>
            <person name="Stajich J.E."/>
            <person name="Spatafora J.W."/>
            <person name="Visel A."/>
            <person name="Grigoriev I.V."/>
        </authorList>
    </citation>
    <scope>NUCLEOTIDE SEQUENCE [LARGE SCALE GENOMIC DNA]</scope>
    <source>
        <strain evidence="12 13">NRRL 1336</strain>
    </source>
</reference>
<feature type="region of interest" description="Disordered" evidence="10">
    <location>
        <begin position="1"/>
        <end position="37"/>
    </location>
</feature>
<dbReference type="GO" id="GO:0000978">
    <property type="term" value="F:RNA polymerase II cis-regulatory region sequence-specific DNA binding"/>
    <property type="evidence" value="ECO:0007669"/>
    <property type="project" value="TreeGrafter"/>
</dbReference>
<organism evidence="12 13">
    <name type="scientific">Absidia repens</name>
    <dbReference type="NCBI Taxonomy" id="90262"/>
    <lineage>
        <taxon>Eukaryota</taxon>
        <taxon>Fungi</taxon>
        <taxon>Fungi incertae sedis</taxon>
        <taxon>Mucoromycota</taxon>
        <taxon>Mucoromycotina</taxon>
        <taxon>Mucoromycetes</taxon>
        <taxon>Mucorales</taxon>
        <taxon>Cunninghamellaceae</taxon>
        <taxon>Absidia</taxon>
    </lineage>
</organism>
<keyword evidence="7" id="KW-0804">Transcription</keyword>
<dbReference type="SUPFAM" id="SSF57667">
    <property type="entry name" value="beta-beta-alpha zinc fingers"/>
    <property type="match status" value="1"/>
</dbReference>
<keyword evidence="4 9" id="KW-0863">Zinc-finger</keyword>
<evidence type="ECO:0000256" key="7">
    <source>
        <dbReference type="ARBA" id="ARBA00023163"/>
    </source>
</evidence>
<feature type="compositionally biased region" description="Basic and acidic residues" evidence="10">
    <location>
        <begin position="18"/>
        <end position="30"/>
    </location>
</feature>
<sequence length="227" mass="25425">MEYQAASQLPYLSTGKQQKSESEYRKESKSPLKSTIPQIVNTNTSRPYKCPLCCKFFHRLEHQTRHVRTHTGEKPHHCYFTGCKKRFSRSDELTRHARIHASSSTKRRSRQMGKSSLSATTISVPPIPSSPPTSTTGEISDVGYLSTSNNSPTLSSRHLINKKLDTVECNWDYITEPLASSVDRSLLALLDQPPQARTLPPISTLPFADLLTPPSSSHNSPRLTLHI</sequence>
<dbReference type="GO" id="GO:0008270">
    <property type="term" value="F:zinc ion binding"/>
    <property type="evidence" value="ECO:0007669"/>
    <property type="project" value="UniProtKB-KW"/>
</dbReference>
<feature type="domain" description="C2H2-type" evidence="11">
    <location>
        <begin position="48"/>
        <end position="75"/>
    </location>
</feature>
<dbReference type="PROSITE" id="PS00028">
    <property type="entry name" value="ZINC_FINGER_C2H2_1"/>
    <property type="match status" value="2"/>
</dbReference>
<dbReference type="PANTHER" id="PTHR47428">
    <property type="entry name" value="REGULATORY PROTEIN MIG1-RELATED"/>
    <property type="match status" value="1"/>
</dbReference>
<comment type="caution">
    <text evidence="12">The sequence shown here is derived from an EMBL/GenBank/DDBJ whole genome shotgun (WGS) entry which is preliminary data.</text>
</comment>
<evidence type="ECO:0000256" key="1">
    <source>
        <dbReference type="ARBA" id="ARBA00004123"/>
    </source>
</evidence>
<evidence type="ECO:0000256" key="2">
    <source>
        <dbReference type="ARBA" id="ARBA00022723"/>
    </source>
</evidence>
<dbReference type="GO" id="GO:0000433">
    <property type="term" value="P:carbon catabolite repression of transcription from RNA polymerase II promoter by glucose"/>
    <property type="evidence" value="ECO:0007669"/>
    <property type="project" value="TreeGrafter"/>
</dbReference>
<comment type="subcellular location">
    <subcellularLocation>
        <location evidence="1">Nucleus</location>
    </subcellularLocation>
</comment>
<dbReference type="GO" id="GO:0005737">
    <property type="term" value="C:cytoplasm"/>
    <property type="evidence" value="ECO:0007669"/>
    <property type="project" value="TreeGrafter"/>
</dbReference>
<evidence type="ECO:0000256" key="6">
    <source>
        <dbReference type="ARBA" id="ARBA00023015"/>
    </source>
</evidence>
<evidence type="ECO:0000256" key="5">
    <source>
        <dbReference type="ARBA" id="ARBA00022833"/>
    </source>
</evidence>
<keyword evidence="5" id="KW-0862">Zinc</keyword>
<keyword evidence="3" id="KW-0677">Repeat</keyword>
<dbReference type="AlphaFoldDB" id="A0A1X2I0D4"/>
<dbReference type="OrthoDB" id="654211at2759"/>
<evidence type="ECO:0000256" key="9">
    <source>
        <dbReference type="PROSITE-ProRule" id="PRU00042"/>
    </source>
</evidence>
<gene>
    <name evidence="12" type="ORF">BCR42DRAFT_426960</name>
</gene>
<keyword evidence="13" id="KW-1185">Reference proteome</keyword>
<dbReference type="STRING" id="90262.A0A1X2I0D4"/>
<evidence type="ECO:0000259" key="11">
    <source>
        <dbReference type="PROSITE" id="PS50157"/>
    </source>
</evidence>
<feature type="domain" description="C2H2-type" evidence="11">
    <location>
        <begin position="76"/>
        <end position="105"/>
    </location>
</feature>
<dbReference type="InterPro" id="IPR036236">
    <property type="entry name" value="Znf_C2H2_sf"/>
</dbReference>
<feature type="compositionally biased region" description="Polar residues" evidence="10">
    <location>
        <begin position="1"/>
        <end position="15"/>
    </location>
</feature>
<dbReference type="SMART" id="SM00355">
    <property type="entry name" value="ZnF_C2H2"/>
    <property type="match status" value="2"/>
</dbReference>
<dbReference type="InterPro" id="IPR051007">
    <property type="entry name" value="creA/MIG_C2H2-ZnF"/>
</dbReference>
<proteinExistence type="predicted"/>
<dbReference type="PANTHER" id="PTHR47428:SF1">
    <property type="entry name" value="REGULATORY PROTEIN MIG1-RELATED"/>
    <property type="match status" value="1"/>
</dbReference>
<protein>
    <recommendedName>
        <fullName evidence="11">C2H2-type domain-containing protein</fullName>
    </recommendedName>
</protein>
<dbReference type="GO" id="GO:0005634">
    <property type="term" value="C:nucleus"/>
    <property type="evidence" value="ECO:0007669"/>
    <property type="project" value="UniProtKB-SubCell"/>
</dbReference>
<dbReference type="Gene3D" id="3.30.160.60">
    <property type="entry name" value="Classic Zinc Finger"/>
    <property type="match status" value="2"/>
</dbReference>
<dbReference type="Proteomes" id="UP000193560">
    <property type="component" value="Unassembled WGS sequence"/>
</dbReference>
<accession>A0A1X2I0D4</accession>
<evidence type="ECO:0000256" key="10">
    <source>
        <dbReference type="SAM" id="MobiDB-lite"/>
    </source>
</evidence>
<dbReference type="EMBL" id="MCGE01000038">
    <property type="protein sequence ID" value="ORZ06671.1"/>
    <property type="molecule type" value="Genomic_DNA"/>
</dbReference>
<name>A0A1X2I0D4_9FUNG</name>